<protein>
    <submittedName>
        <fullName evidence="1">Uncharacterized protein</fullName>
    </submittedName>
</protein>
<dbReference type="EMBL" id="BK032560">
    <property type="protein sequence ID" value="DAF47856.1"/>
    <property type="molecule type" value="Genomic_DNA"/>
</dbReference>
<organism evidence="1">
    <name type="scientific">Siphoviridae sp. ctJjf17</name>
    <dbReference type="NCBI Taxonomy" id="2827839"/>
    <lineage>
        <taxon>Viruses</taxon>
        <taxon>Duplodnaviria</taxon>
        <taxon>Heunggongvirae</taxon>
        <taxon>Uroviricota</taxon>
        <taxon>Caudoviricetes</taxon>
    </lineage>
</organism>
<sequence length="66" mass="7396">MLDNLKKVVQIETTEGMLANDINEFVQDSNIDEIGLDAANEKVLEVKVLDSIHENKKVLLIFVGNK</sequence>
<evidence type="ECO:0000313" key="1">
    <source>
        <dbReference type="EMBL" id="DAF47856.1"/>
    </source>
</evidence>
<name>A0A8S5SAA3_9CAUD</name>
<reference evidence="1" key="1">
    <citation type="journal article" date="2021" name="Proc. Natl. Acad. Sci. U.S.A.">
        <title>A Catalog of Tens of Thousands of Viruses from Human Metagenomes Reveals Hidden Associations with Chronic Diseases.</title>
        <authorList>
            <person name="Tisza M.J."/>
            <person name="Buck C.B."/>
        </authorList>
    </citation>
    <scope>NUCLEOTIDE SEQUENCE</scope>
    <source>
        <strain evidence="1">CtJjf17</strain>
    </source>
</reference>
<accession>A0A8S5SAA3</accession>
<proteinExistence type="predicted"/>